<dbReference type="InterPro" id="IPR052924">
    <property type="entry name" value="OsmC/Ohr_hydroprdx_reductase"/>
</dbReference>
<proteinExistence type="predicted"/>
<name>A0A1M4XXV6_9FIRM</name>
<dbReference type="Gene3D" id="3.30.300.20">
    <property type="match status" value="1"/>
</dbReference>
<sequence length="144" mass="15732">MADLKFGVVARSENPTKTVVETRGFTMVIDEPKNLGGTNEGANPVEYLVAALAGCLNVVSHMIAGEMGFELRGVEFKIEGDLNPMKFMGKSDAERTGYKEVRVSVKPDTDADEETLKKWLEEIEKRCPVSDNIANATPVVIELA</sequence>
<evidence type="ECO:0000313" key="2">
    <source>
        <dbReference type="Proteomes" id="UP000184251"/>
    </source>
</evidence>
<dbReference type="SUPFAM" id="SSF82784">
    <property type="entry name" value="OsmC-like"/>
    <property type="match status" value="1"/>
</dbReference>
<dbReference type="EMBL" id="FQTU01000011">
    <property type="protein sequence ID" value="SHE98153.1"/>
    <property type="molecule type" value="Genomic_DNA"/>
</dbReference>
<protein>
    <submittedName>
        <fullName evidence="1">Uncharacterized OsmC-related protein</fullName>
    </submittedName>
</protein>
<dbReference type="PANTHER" id="PTHR35368">
    <property type="entry name" value="HYDROPEROXIDE REDUCTASE"/>
    <property type="match status" value="1"/>
</dbReference>
<dbReference type="InterPro" id="IPR015946">
    <property type="entry name" value="KH_dom-like_a/b"/>
</dbReference>
<dbReference type="InterPro" id="IPR003718">
    <property type="entry name" value="OsmC/Ohr_fam"/>
</dbReference>
<dbReference type="Pfam" id="PF02566">
    <property type="entry name" value="OsmC"/>
    <property type="match status" value="1"/>
</dbReference>
<evidence type="ECO:0000313" key="1">
    <source>
        <dbReference type="EMBL" id="SHE98153.1"/>
    </source>
</evidence>
<dbReference type="STRING" id="1120975.SAMN02746064_01619"/>
<organism evidence="1 2">
    <name type="scientific">Alkalibacter saccharofermentans DSM 14828</name>
    <dbReference type="NCBI Taxonomy" id="1120975"/>
    <lineage>
        <taxon>Bacteria</taxon>
        <taxon>Bacillati</taxon>
        <taxon>Bacillota</taxon>
        <taxon>Clostridia</taxon>
        <taxon>Eubacteriales</taxon>
        <taxon>Eubacteriaceae</taxon>
        <taxon>Alkalibacter</taxon>
    </lineage>
</organism>
<dbReference type="Proteomes" id="UP000184251">
    <property type="component" value="Unassembled WGS sequence"/>
</dbReference>
<reference evidence="1 2" key="1">
    <citation type="submission" date="2016-11" db="EMBL/GenBank/DDBJ databases">
        <authorList>
            <person name="Jaros S."/>
            <person name="Januszkiewicz K."/>
            <person name="Wedrychowicz H."/>
        </authorList>
    </citation>
    <scope>NUCLEOTIDE SEQUENCE [LARGE SCALE GENOMIC DNA]</scope>
    <source>
        <strain evidence="1 2">DSM 14828</strain>
    </source>
</reference>
<accession>A0A1M4XXV6</accession>
<keyword evidence="2" id="KW-1185">Reference proteome</keyword>
<dbReference type="RefSeq" id="WP_073270898.1">
    <property type="nucleotide sequence ID" value="NZ_FQTU01000011.1"/>
</dbReference>
<dbReference type="AlphaFoldDB" id="A0A1M4XXV6"/>
<dbReference type="OrthoDB" id="1433018at2"/>
<dbReference type="InterPro" id="IPR036102">
    <property type="entry name" value="OsmC/Ohrsf"/>
</dbReference>
<gene>
    <name evidence="1" type="ORF">SAMN02746064_01619</name>
</gene>
<dbReference type="PANTHER" id="PTHR35368:SF1">
    <property type="entry name" value="HYDROPEROXIDE REDUCTASE"/>
    <property type="match status" value="1"/>
</dbReference>